<organism evidence="11 12">
    <name type="scientific">Salinibacillus kushneri</name>
    <dbReference type="NCBI Taxonomy" id="237682"/>
    <lineage>
        <taxon>Bacteria</taxon>
        <taxon>Bacillati</taxon>
        <taxon>Bacillota</taxon>
        <taxon>Bacilli</taxon>
        <taxon>Bacillales</taxon>
        <taxon>Bacillaceae</taxon>
        <taxon>Salinibacillus</taxon>
    </lineage>
</organism>
<evidence type="ECO:0000256" key="6">
    <source>
        <dbReference type="ARBA" id="ARBA00022989"/>
    </source>
</evidence>
<evidence type="ECO:0000256" key="8">
    <source>
        <dbReference type="RuleBase" id="RU000320"/>
    </source>
</evidence>
<keyword evidence="12" id="KW-1185">Reference proteome</keyword>
<evidence type="ECO:0000256" key="5">
    <source>
        <dbReference type="ARBA" id="ARBA00022692"/>
    </source>
</evidence>
<keyword evidence="5 8" id="KW-0812">Transmembrane</keyword>
<reference evidence="12" key="1">
    <citation type="submission" date="2016-10" db="EMBL/GenBank/DDBJ databases">
        <authorList>
            <person name="Varghese N."/>
            <person name="Submissions S."/>
        </authorList>
    </citation>
    <scope>NUCLEOTIDE SEQUENCE [LARGE SCALE GENOMIC DNA]</scope>
    <source>
        <strain evidence="12">CGMCC 1.3566</strain>
    </source>
</reference>
<keyword evidence="4" id="KW-1003">Cell membrane</keyword>
<keyword evidence="3" id="KW-0813">Transport</keyword>
<feature type="transmembrane region" description="Helical" evidence="9">
    <location>
        <begin position="362"/>
        <end position="383"/>
    </location>
</feature>
<dbReference type="EMBL" id="FOHJ01000006">
    <property type="protein sequence ID" value="SET65717.1"/>
    <property type="molecule type" value="Genomic_DNA"/>
</dbReference>
<dbReference type="InterPro" id="IPR003918">
    <property type="entry name" value="NADH_UbQ_OxRdtase"/>
</dbReference>
<feature type="transmembrane region" description="Helical" evidence="9">
    <location>
        <begin position="6"/>
        <end position="23"/>
    </location>
</feature>
<feature type="transmembrane region" description="Helical" evidence="9">
    <location>
        <begin position="298"/>
        <end position="318"/>
    </location>
</feature>
<name>A0A1I0G500_9BACI</name>
<feature type="transmembrane region" description="Helical" evidence="9">
    <location>
        <begin position="330"/>
        <end position="350"/>
    </location>
</feature>
<dbReference type="GO" id="GO:0042773">
    <property type="term" value="P:ATP synthesis coupled electron transport"/>
    <property type="evidence" value="ECO:0007669"/>
    <property type="project" value="InterPro"/>
</dbReference>
<dbReference type="STRING" id="237682.SAMN05421676_106214"/>
<dbReference type="OrthoDB" id="9811718at2"/>
<protein>
    <submittedName>
        <fullName evidence="11">Multicomponent Na+:H+ antiporter subunit D</fullName>
    </submittedName>
</protein>
<accession>A0A1I0G500</accession>
<feature type="transmembrane region" description="Helical" evidence="9">
    <location>
        <begin position="163"/>
        <end position="183"/>
    </location>
</feature>
<dbReference type="Pfam" id="PF00361">
    <property type="entry name" value="Proton_antipo_M"/>
    <property type="match status" value="1"/>
</dbReference>
<feature type="transmembrane region" description="Helical" evidence="9">
    <location>
        <begin position="234"/>
        <end position="254"/>
    </location>
</feature>
<feature type="transmembrane region" description="Helical" evidence="9">
    <location>
        <begin position="107"/>
        <end position="126"/>
    </location>
</feature>
<feature type="transmembrane region" description="Helical" evidence="9">
    <location>
        <begin position="68"/>
        <end position="95"/>
    </location>
</feature>
<evidence type="ECO:0000256" key="1">
    <source>
        <dbReference type="ARBA" id="ARBA00004651"/>
    </source>
</evidence>
<evidence type="ECO:0000313" key="11">
    <source>
        <dbReference type="EMBL" id="SET65717.1"/>
    </source>
</evidence>
<evidence type="ECO:0000256" key="3">
    <source>
        <dbReference type="ARBA" id="ARBA00022449"/>
    </source>
</evidence>
<dbReference type="GO" id="GO:0005886">
    <property type="term" value="C:plasma membrane"/>
    <property type="evidence" value="ECO:0007669"/>
    <property type="project" value="UniProtKB-SubCell"/>
</dbReference>
<dbReference type="PANTHER" id="PTHR42703">
    <property type="entry name" value="NADH DEHYDROGENASE"/>
    <property type="match status" value="1"/>
</dbReference>
<feature type="transmembrane region" description="Helical" evidence="9">
    <location>
        <begin position="274"/>
        <end position="291"/>
    </location>
</feature>
<keyword evidence="7 9" id="KW-0472">Membrane</keyword>
<comment type="similarity">
    <text evidence="2">Belongs to the CPA3 antiporters (TC 2.A.63) subunit D family.</text>
</comment>
<gene>
    <name evidence="11" type="ORF">SAMN05421676_106214</name>
</gene>
<feature type="transmembrane region" description="Helical" evidence="9">
    <location>
        <begin position="35"/>
        <end position="56"/>
    </location>
</feature>
<dbReference type="PANTHER" id="PTHR42703:SF1">
    <property type="entry name" value="NA(+)_H(+) ANTIPORTER SUBUNIT D1"/>
    <property type="match status" value="1"/>
</dbReference>
<dbReference type="GO" id="GO:0015297">
    <property type="term" value="F:antiporter activity"/>
    <property type="evidence" value="ECO:0007669"/>
    <property type="project" value="UniProtKB-KW"/>
</dbReference>
<dbReference type="Proteomes" id="UP000199095">
    <property type="component" value="Unassembled WGS sequence"/>
</dbReference>
<comment type="subcellular location">
    <subcellularLocation>
        <location evidence="1">Cell membrane</location>
        <topology evidence="1">Multi-pass membrane protein</topology>
    </subcellularLocation>
    <subcellularLocation>
        <location evidence="8">Membrane</location>
        <topology evidence="8">Multi-pass membrane protein</topology>
    </subcellularLocation>
</comment>
<feature type="transmembrane region" description="Helical" evidence="9">
    <location>
        <begin position="403"/>
        <end position="426"/>
    </location>
</feature>
<dbReference type="GO" id="GO:0008137">
    <property type="term" value="F:NADH dehydrogenase (ubiquinone) activity"/>
    <property type="evidence" value="ECO:0007669"/>
    <property type="project" value="InterPro"/>
</dbReference>
<dbReference type="RefSeq" id="WP_093135262.1">
    <property type="nucleotide sequence ID" value="NZ_FOHJ01000006.1"/>
</dbReference>
<dbReference type="NCBIfam" id="NF005818">
    <property type="entry name" value="PRK07691.1"/>
    <property type="match status" value="1"/>
</dbReference>
<evidence type="ECO:0000256" key="2">
    <source>
        <dbReference type="ARBA" id="ARBA00005346"/>
    </source>
</evidence>
<keyword evidence="6 9" id="KW-1133">Transmembrane helix</keyword>
<dbReference type="InterPro" id="IPR001750">
    <property type="entry name" value="ND/Mrp_TM"/>
</dbReference>
<evidence type="ECO:0000256" key="9">
    <source>
        <dbReference type="SAM" id="Phobius"/>
    </source>
</evidence>
<feature type="domain" description="NADH:quinone oxidoreductase/Mrp antiporter transmembrane" evidence="10">
    <location>
        <begin position="127"/>
        <end position="417"/>
    </location>
</feature>
<sequence length="495" mass="54497">MSNLAVLPIIIPLLAGIVAVFFAKKTMAVRIFAQVLTLLNLAVSIGIAFYVIQYGTVTLETGGWAAPYGIILVADPLAIFLVLTTNIIATASVFYAPNSLTHKQEQFYFYTFYFLLISGVSGAFLTGDLFNLFVFFEVLLMASYGLIVLGGEKIQLRESLKYVLLNLFSSMLFVTAIAFLYSVTGTVNMAQLAERIQEVEQTGILTTIGILLFFVFATKGAIFPLYFWMPKSYIVPNSVVSALFGALLTKVGIYSIVRTFTLIFIHNPEVTHELFLWLAALTMIFGVIGALSTNNVKLIIVYNIIPAVGFMLMGIGLFNHDGLAGSVYYLLQDIIIKACLFLMVGALIYVTGTSNLKKMKGLIHHFPLLGWMFFIGGLVLAGIPPFSGFIGKLLLLQGAIQEGRYVIVIIGLLTSLLILLSIMRIFTRGFWGERTELDTGNIQPKRVRGLIIPAFGLLSVCVVLGIGAEWFIPHIETITNQLLDPEIYIDSVLKE</sequence>
<evidence type="ECO:0000313" key="12">
    <source>
        <dbReference type="Proteomes" id="UP000199095"/>
    </source>
</evidence>
<dbReference type="InterPro" id="IPR050586">
    <property type="entry name" value="CPA3_Na-H_Antiporter_D"/>
</dbReference>
<evidence type="ECO:0000256" key="4">
    <source>
        <dbReference type="ARBA" id="ARBA00022475"/>
    </source>
</evidence>
<feature type="transmembrane region" description="Helical" evidence="9">
    <location>
        <begin position="447"/>
        <end position="472"/>
    </location>
</feature>
<dbReference type="PRINTS" id="PR01437">
    <property type="entry name" value="NUOXDRDTASE4"/>
</dbReference>
<keyword evidence="3" id="KW-0050">Antiport</keyword>
<dbReference type="AlphaFoldDB" id="A0A1I0G500"/>
<feature type="transmembrane region" description="Helical" evidence="9">
    <location>
        <begin position="203"/>
        <end position="227"/>
    </location>
</feature>
<feature type="transmembrane region" description="Helical" evidence="9">
    <location>
        <begin position="132"/>
        <end position="151"/>
    </location>
</feature>
<evidence type="ECO:0000259" key="10">
    <source>
        <dbReference type="Pfam" id="PF00361"/>
    </source>
</evidence>
<evidence type="ECO:0000256" key="7">
    <source>
        <dbReference type="ARBA" id="ARBA00023136"/>
    </source>
</evidence>
<proteinExistence type="inferred from homology"/>